<sequence length="168" mass="19312">MATNPETEDWLEMEVTWVERTLDEVVLVMKLACSNEVADRDDCGRTCVVDHNMRDDDPMDFGFGSPANKDKKKNSFKLLCNSSKFMKTTSNSPLRSQKYSCTPNRELSEYTIYTNVIPSPVPTNDSDSPQILTDIFQNRRSNGRKKHKTLETCMVHMYKHHGFFCSRG</sequence>
<organism evidence="1 2">
    <name type="scientific">Brassica campestris</name>
    <name type="common">Field mustard</name>
    <dbReference type="NCBI Taxonomy" id="3711"/>
    <lineage>
        <taxon>Eukaryota</taxon>
        <taxon>Viridiplantae</taxon>
        <taxon>Streptophyta</taxon>
        <taxon>Embryophyta</taxon>
        <taxon>Tracheophyta</taxon>
        <taxon>Spermatophyta</taxon>
        <taxon>Magnoliopsida</taxon>
        <taxon>eudicotyledons</taxon>
        <taxon>Gunneridae</taxon>
        <taxon>Pentapetalae</taxon>
        <taxon>rosids</taxon>
        <taxon>malvids</taxon>
        <taxon>Brassicales</taxon>
        <taxon>Brassicaceae</taxon>
        <taxon>Brassiceae</taxon>
        <taxon>Brassica</taxon>
    </lineage>
</organism>
<evidence type="ECO:0000313" key="2">
    <source>
        <dbReference type="Proteomes" id="UP000694005"/>
    </source>
</evidence>
<dbReference type="Proteomes" id="UP000694005">
    <property type="component" value="Chromosome A01"/>
</dbReference>
<protein>
    <submittedName>
        <fullName evidence="1">Uncharacterized protein</fullName>
    </submittedName>
</protein>
<gene>
    <name evidence="1" type="ORF">BRAPAZ1V2_A01P38350.2</name>
</gene>
<name>A0A8D9H163_BRACM</name>
<reference evidence="1 2" key="1">
    <citation type="submission" date="2021-07" db="EMBL/GenBank/DDBJ databases">
        <authorList>
            <consortium name="Genoscope - CEA"/>
            <person name="William W."/>
        </authorList>
    </citation>
    <scope>NUCLEOTIDE SEQUENCE [LARGE SCALE GENOMIC DNA]</scope>
</reference>
<evidence type="ECO:0000313" key="1">
    <source>
        <dbReference type="EMBL" id="CAG7889759.1"/>
    </source>
</evidence>
<dbReference type="Gramene" id="A01p38350.2_BraZ1">
    <property type="protein sequence ID" value="A01p38350.2_BraZ1.CDS"/>
    <property type="gene ID" value="A01g38350.2_BraZ1"/>
</dbReference>
<proteinExistence type="predicted"/>
<dbReference type="EMBL" id="LS974617">
    <property type="protein sequence ID" value="CAG7889759.1"/>
    <property type="molecule type" value="Genomic_DNA"/>
</dbReference>
<accession>A0A8D9H163</accession>
<dbReference type="AlphaFoldDB" id="A0A8D9H163"/>